<evidence type="ECO:0000256" key="8">
    <source>
        <dbReference type="RuleBase" id="RU003909"/>
    </source>
</evidence>
<keyword evidence="4" id="KW-0677">Repeat</keyword>
<dbReference type="Pfam" id="PF00235">
    <property type="entry name" value="Profilin"/>
    <property type="match status" value="1"/>
</dbReference>
<feature type="repeat" description="WD" evidence="7">
    <location>
        <begin position="1004"/>
        <end position="1045"/>
    </location>
</feature>
<dbReference type="STRING" id="60172.A0A1V6R5Q9"/>
<comment type="similarity">
    <text evidence="5">Belongs to the WD repeat MDV1/CAF4 family.</text>
</comment>
<evidence type="ECO:0000259" key="9">
    <source>
        <dbReference type="PROSITE" id="PS50837"/>
    </source>
</evidence>
<proteinExistence type="inferred from homology"/>
<dbReference type="Proteomes" id="UP000191612">
    <property type="component" value="Unassembled WGS sequence"/>
</dbReference>
<evidence type="ECO:0000256" key="1">
    <source>
        <dbReference type="ARBA" id="ARBA00004570"/>
    </source>
</evidence>
<dbReference type="InterPro" id="IPR036140">
    <property type="entry name" value="PFN_sf"/>
</dbReference>
<evidence type="ECO:0000313" key="11">
    <source>
        <dbReference type="Proteomes" id="UP000191612"/>
    </source>
</evidence>
<dbReference type="GO" id="GO:0005634">
    <property type="term" value="C:nucleus"/>
    <property type="evidence" value="ECO:0007669"/>
    <property type="project" value="TreeGrafter"/>
</dbReference>
<dbReference type="EMBL" id="MDYO01000014">
    <property type="protein sequence ID" value="OQD96828.1"/>
    <property type="molecule type" value="Genomic_DNA"/>
</dbReference>
<dbReference type="InterPro" id="IPR007111">
    <property type="entry name" value="NACHT_NTPase"/>
</dbReference>
<protein>
    <recommendedName>
        <fullName evidence="8">Profilin</fullName>
    </recommendedName>
</protein>
<dbReference type="Pfam" id="PF24883">
    <property type="entry name" value="NPHP3_N"/>
    <property type="match status" value="1"/>
</dbReference>
<gene>
    <name evidence="10" type="ORF">PENSOL_c014G01515</name>
</gene>
<comment type="caution">
    <text evidence="10">The sequence shown here is derived from an EMBL/GenBank/DDBJ whole genome shotgun (WGS) entry which is preliminary data.</text>
</comment>
<dbReference type="PRINTS" id="PR00320">
    <property type="entry name" value="GPROTEINBRPT"/>
</dbReference>
<evidence type="ECO:0000256" key="2">
    <source>
        <dbReference type="ARBA" id="ARBA00010058"/>
    </source>
</evidence>
<feature type="repeat" description="WD" evidence="7">
    <location>
        <begin position="786"/>
        <end position="818"/>
    </location>
</feature>
<feature type="repeat" description="WD" evidence="7">
    <location>
        <begin position="870"/>
        <end position="911"/>
    </location>
</feature>
<evidence type="ECO:0000256" key="4">
    <source>
        <dbReference type="ARBA" id="ARBA00022737"/>
    </source>
</evidence>
<feature type="repeat" description="WD" evidence="7">
    <location>
        <begin position="828"/>
        <end position="860"/>
    </location>
</feature>
<dbReference type="SUPFAM" id="SSF50978">
    <property type="entry name" value="WD40 repeat-like"/>
    <property type="match status" value="2"/>
</dbReference>
<keyword evidence="11" id="KW-1185">Reference proteome</keyword>
<dbReference type="InterPro" id="IPR056884">
    <property type="entry name" value="NPHP3-like_N"/>
</dbReference>
<comment type="function">
    <text evidence="6">Involved in mitochondrial fission. Acts as an adapter protein required to form mitochondrial fission complexes. Formation of these complexes is required to promote constriction and fission of the mitochondrial compartment at a late step in mitochondrial division.</text>
</comment>
<dbReference type="PANTHER" id="PTHR22847">
    <property type="entry name" value="WD40 REPEAT PROTEIN"/>
    <property type="match status" value="1"/>
</dbReference>
<evidence type="ECO:0000256" key="6">
    <source>
        <dbReference type="ARBA" id="ARBA00043913"/>
    </source>
</evidence>
<dbReference type="GO" id="GO:0003779">
    <property type="term" value="F:actin binding"/>
    <property type="evidence" value="ECO:0007669"/>
    <property type="project" value="UniProtKB-KW"/>
</dbReference>
<dbReference type="CDD" id="cd00148">
    <property type="entry name" value="PROF"/>
    <property type="match status" value="1"/>
</dbReference>
<dbReference type="InterPro" id="IPR005455">
    <property type="entry name" value="PFN_euk"/>
</dbReference>
<reference evidence="11" key="1">
    <citation type="journal article" date="2017" name="Nat. Microbiol.">
        <title>Global analysis of biosynthetic gene clusters reveals vast potential of secondary metabolite production in Penicillium species.</title>
        <authorList>
            <person name="Nielsen J.C."/>
            <person name="Grijseels S."/>
            <person name="Prigent S."/>
            <person name="Ji B."/>
            <person name="Dainat J."/>
            <person name="Nielsen K.F."/>
            <person name="Frisvad J.C."/>
            <person name="Workman M."/>
            <person name="Nielsen J."/>
        </authorList>
    </citation>
    <scope>NUCLEOTIDE SEQUENCE [LARGE SCALE GENOMIC DNA]</scope>
    <source>
        <strain evidence="11">IBT 29525</strain>
    </source>
</reference>
<dbReference type="PROSITE" id="PS50294">
    <property type="entry name" value="WD_REPEATS_REGION"/>
    <property type="match status" value="12"/>
</dbReference>
<evidence type="ECO:0000256" key="3">
    <source>
        <dbReference type="ARBA" id="ARBA00022574"/>
    </source>
</evidence>
<keyword evidence="8" id="KW-0009">Actin-binding</keyword>
<feature type="repeat" description="WD" evidence="7">
    <location>
        <begin position="912"/>
        <end position="953"/>
    </location>
</feature>
<dbReference type="GO" id="GO:1990234">
    <property type="term" value="C:transferase complex"/>
    <property type="evidence" value="ECO:0007669"/>
    <property type="project" value="UniProtKB-ARBA"/>
</dbReference>
<feature type="repeat" description="WD" evidence="7">
    <location>
        <begin position="962"/>
        <end position="1003"/>
    </location>
</feature>
<feature type="repeat" description="WD" evidence="7">
    <location>
        <begin position="1138"/>
        <end position="1179"/>
    </location>
</feature>
<feature type="repeat" description="WD" evidence="7">
    <location>
        <begin position="1230"/>
        <end position="1271"/>
    </location>
</feature>
<dbReference type="Gene3D" id="2.130.10.10">
    <property type="entry name" value="YVTN repeat-like/Quinoprotein amine dehydrogenase"/>
    <property type="match status" value="7"/>
</dbReference>
<organism evidence="10 11">
    <name type="scientific">Penicillium solitum</name>
    <dbReference type="NCBI Taxonomy" id="60172"/>
    <lineage>
        <taxon>Eukaryota</taxon>
        <taxon>Fungi</taxon>
        <taxon>Dikarya</taxon>
        <taxon>Ascomycota</taxon>
        <taxon>Pezizomycotina</taxon>
        <taxon>Eurotiomycetes</taxon>
        <taxon>Eurotiomycetidae</taxon>
        <taxon>Eurotiales</taxon>
        <taxon>Aspergillaceae</taxon>
        <taxon>Penicillium</taxon>
    </lineage>
</organism>
<dbReference type="PANTHER" id="PTHR22847:SF637">
    <property type="entry name" value="WD REPEAT DOMAIN 5B"/>
    <property type="match status" value="1"/>
</dbReference>
<dbReference type="InterPro" id="IPR036322">
    <property type="entry name" value="WD40_repeat_dom_sf"/>
</dbReference>
<dbReference type="PROSITE" id="PS00678">
    <property type="entry name" value="WD_REPEATS_1"/>
    <property type="match status" value="5"/>
</dbReference>
<feature type="repeat" description="WD" evidence="7">
    <location>
        <begin position="1096"/>
        <end position="1137"/>
    </location>
</feature>
<comment type="subcellular location">
    <subcellularLocation>
        <location evidence="1">Mitochondrion outer membrane</location>
        <topology evidence="1">Peripheral membrane protein</topology>
        <orientation evidence="1">Cytoplasmic side</orientation>
    </subcellularLocation>
</comment>
<dbReference type="InterPro" id="IPR019775">
    <property type="entry name" value="WD40_repeat_CS"/>
</dbReference>
<comment type="similarity">
    <text evidence="2 8">Belongs to the profilin family.</text>
</comment>
<evidence type="ECO:0000256" key="5">
    <source>
        <dbReference type="ARBA" id="ARBA00038415"/>
    </source>
</evidence>
<keyword evidence="3 7" id="KW-0853">WD repeat</keyword>
<dbReference type="InterPro" id="IPR027417">
    <property type="entry name" value="P-loop_NTPase"/>
</dbReference>
<feature type="repeat" description="WD" evidence="7">
    <location>
        <begin position="744"/>
        <end position="785"/>
    </location>
</feature>
<dbReference type="PROSITE" id="PS50082">
    <property type="entry name" value="WD_REPEATS_2"/>
    <property type="match status" value="12"/>
</dbReference>
<feature type="repeat" description="WD" evidence="7">
    <location>
        <begin position="1180"/>
        <end position="1221"/>
    </location>
</feature>
<sequence>MSWQGWVDQTLVGSKKIDKAAIFSAAGDALLATTAGFNVQLGEVQYMLRGFEDSIPLYSGGLYVAGEKLMVTKADDQSIYAEKGKEGVCVVKSSQSIVIAHYPETVQPREAASIVGHLLSTAEVGEVAKAAQGNTDWPGSTRADCRAINYQNAQPNPKPRFLHSSHHHTYPRWNICFYAVFFQMDALSSAASVIAVIQVTGSIVKFCGAYIHEVKDARDQIFTLQQVITGLLGTLQDLHKLLQNNGGIALPTSSRLGSNIIDCLSDLRDLEGKLDPGKGKKLMRKVGLRALKWPLKRAELDGFIQNLERYKTSFLLSLHVDQSSLMVDVARDMDLMKLEGAMEAGFESFSDRDEVECLQGTRTELLQQIMEWAMSPSQKGIFWLKGMAGTGKSTISRTVARSLKNTKCLGASFFFKRGEGDRGNTKKFFPTLIRQLMLRISELRPSVHKALHDDPDITSKSLREQFEKLLLQPLLDLDLDQLGQQPQTAVIVIDALDECEHDQDIRNIIRLLPLLQKVNAVHIRVFLTSRPELSIRLGFSEIPDHDYQGLALHKISEKVTEHDIRLFLDDRFTKIRQDRNISPGWPSDNVIQELVTISVPLFISAATVCRYIENPKWEPTLRLSELLKDQAKYAARMDKTYLPILTRLLDDQDSDKSEQQQLLQEFQEIGDHDSLISGFLYDAKRFILKNRQIADKAPLQIYCAGLIFTPRTAILRRVFETEFPSWICQLPSVEERWGVGLQALEGHLRRVESVAFSPNGELLASCSIDKTVRLWDPTTGALQQTLEGHTDAILSVAFSTDGRLLVSGSLDNTIRLWDPVIGTLQQTLEGHTAAVLSVAFSSNGELLASCSTDKTVRLWDPITGMLQQTLEGHTDAILSVAFSTDGRLLVSGSLDKTIRLWDPVTGMLQQTLEGHADAIESVAFSPECRLLASGHHNETVRLWDTATGAIQQTLRRHSYGLERRRLNRVMSMAFSFDGLLLASGYDDQTIRLWDTVTGVLQQTLKGHSDSIWSLAFSHDGRLLASGSVDKTVRLWDTSTGTLRQSLTHHSDCVIEGHTRSVLSMALSHDGRLLASSSVDDTVRLWDTTTGALQQTLEGHIGPVWSLAFSPDDRLLVSGSDDQTIRLWDIVTGALQQTLEGHTGSVWSLAFSHDGKLLASGSIDNTVRLWDTSRGMQQQTLLSLSNWVESVAFSPDGRLLATGSWGKAIQLWDTTTGALQHAPKSNSDRVIKGQAGAVLSLAFSSDSQLLASGSRDQMVQLWDITTGSLQQTWTMKGAVKHIKFSLDGSCLNTDLGTLNILHRCENATSNSPLKDFEVSIEHGQWIKLNGEKS</sequence>
<dbReference type="CDD" id="cd00200">
    <property type="entry name" value="WD40"/>
    <property type="match status" value="2"/>
</dbReference>
<dbReference type="Pfam" id="PF00400">
    <property type="entry name" value="WD40"/>
    <property type="match status" value="12"/>
</dbReference>
<dbReference type="InterPro" id="IPR048278">
    <property type="entry name" value="PFN"/>
</dbReference>
<dbReference type="Gene3D" id="3.40.50.300">
    <property type="entry name" value="P-loop containing nucleotide triphosphate hydrolases"/>
    <property type="match status" value="1"/>
</dbReference>
<dbReference type="SUPFAM" id="SSF52540">
    <property type="entry name" value="P-loop containing nucleoside triphosphate hydrolases"/>
    <property type="match status" value="1"/>
</dbReference>
<dbReference type="InterPro" id="IPR015943">
    <property type="entry name" value="WD40/YVTN_repeat-like_dom_sf"/>
</dbReference>
<accession>A0A1V6R5Q9</accession>
<dbReference type="Gene3D" id="3.30.450.30">
    <property type="entry name" value="Dynein light chain 2a, cytoplasmic"/>
    <property type="match status" value="1"/>
</dbReference>
<feature type="domain" description="NACHT" evidence="9">
    <location>
        <begin position="380"/>
        <end position="531"/>
    </location>
</feature>
<dbReference type="InterPro" id="IPR020472">
    <property type="entry name" value="WD40_PAC1"/>
</dbReference>
<evidence type="ECO:0000256" key="7">
    <source>
        <dbReference type="PROSITE-ProRule" id="PRU00221"/>
    </source>
</evidence>
<dbReference type="SMART" id="SM00320">
    <property type="entry name" value="WD40"/>
    <property type="match status" value="12"/>
</dbReference>
<dbReference type="SMART" id="SM00392">
    <property type="entry name" value="PROF"/>
    <property type="match status" value="1"/>
</dbReference>
<feature type="repeat" description="WD" evidence="7">
    <location>
        <begin position="1054"/>
        <end position="1095"/>
    </location>
</feature>
<dbReference type="GO" id="GO:0005741">
    <property type="term" value="C:mitochondrial outer membrane"/>
    <property type="evidence" value="ECO:0007669"/>
    <property type="project" value="UniProtKB-SubCell"/>
</dbReference>
<dbReference type="SUPFAM" id="SSF55770">
    <property type="entry name" value="Profilin (actin-binding protein)"/>
    <property type="match status" value="1"/>
</dbReference>
<dbReference type="InterPro" id="IPR001680">
    <property type="entry name" value="WD40_rpt"/>
</dbReference>
<dbReference type="PROSITE" id="PS50837">
    <property type="entry name" value="NACHT"/>
    <property type="match status" value="1"/>
</dbReference>
<evidence type="ECO:0000313" key="10">
    <source>
        <dbReference type="EMBL" id="OQD96828.1"/>
    </source>
</evidence>
<name>A0A1V6R5Q9_9EURO</name>